<protein>
    <submittedName>
        <fullName evidence="2">Uncharacterized protein</fullName>
    </submittedName>
</protein>
<keyword evidence="1" id="KW-0472">Membrane</keyword>
<reference evidence="2" key="1">
    <citation type="submission" date="2018-02" db="EMBL/GenBank/DDBJ databases">
        <title>Rhizophora mucronata_Transcriptome.</title>
        <authorList>
            <person name="Meera S.P."/>
            <person name="Sreeshan A."/>
            <person name="Augustine A."/>
        </authorList>
    </citation>
    <scope>NUCLEOTIDE SEQUENCE</scope>
    <source>
        <tissue evidence="2">Leaf</tissue>
    </source>
</reference>
<dbReference type="AlphaFoldDB" id="A0A2P2NUG3"/>
<evidence type="ECO:0000256" key="1">
    <source>
        <dbReference type="SAM" id="Phobius"/>
    </source>
</evidence>
<sequence length="38" mass="4505">MSDTFYLKNVSPHFHLYTILVLSLHIAWVPNIMRNFSV</sequence>
<keyword evidence="1" id="KW-1133">Transmembrane helix</keyword>
<feature type="transmembrane region" description="Helical" evidence="1">
    <location>
        <begin position="14"/>
        <end position="33"/>
    </location>
</feature>
<organism evidence="2">
    <name type="scientific">Rhizophora mucronata</name>
    <name type="common">Asiatic mangrove</name>
    <dbReference type="NCBI Taxonomy" id="61149"/>
    <lineage>
        <taxon>Eukaryota</taxon>
        <taxon>Viridiplantae</taxon>
        <taxon>Streptophyta</taxon>
        <taxon>Embryophyta</taxon>
        <taxon>Tracheophyta</taxon>
        <taxon>Spermatophyta</taxon>
        <taxon>Magnoliopsida</taxon>
        <taxon>eudicotyledons</taxon>
        <taxon>Gunneridae</taxon>
        <taxon>Pentapetalae</taxon>
        <taxon>rosids</taxon>
        <taxon>fabids</taxon>
        <taxon>Malpighiales</taxon>
        <taxon>Rhizophoraceae</taxon>
        <taxon>Rhizophora</taxon>
    </lineage>
</organism>
<accession>A0A2P2NUG3</accession>
<evidence type="ECO:0000313" key="2">
    <source>
        <dbReference type="EMBL" id="MBX46167.1"/>
    </source>
</evidence>
<dbReference type="EMBL" id="GGEC01065683">
    <property type="protein sequence ID" value="MBX46167.1"/>
    <property type="molecule type" value="Transcribed_RNA"/>
</dbReference>
<name>A0A2P2NUG3_RHIMU</name>
<proteinExistence type="predicted"/>
<keyword evidence="1" id="KW-0812">Transmembrane</keyword>